<accession>A0ABQ8R809</accession>
<organism evidence="2 3">
    <name type="scientific">Fusarium equiseti</name>
    <name type="common">Fusarium scirpi</name>
    <dbReference type="NCBI Taxonomy" id="61235"/>
    <lineage>
        <taxon>Eukaryota</taxon>
        <taxon>Fungi</taxon>
        <taxon>Dikarya</taxon>
        <taxon>Ascomycota</taxon>
        <taxon>Pezizomycotina</taxon>
        <taxon>Sordariomycetes</taxon>
        <taxon>Hypocreomycetidae</taxon>
        <taxon>Hypocreales</taxon>
        <taxon>Nectriaceae</taxon>
        <taxon>Fusarium</taxon>
        <taxon>Fusarium incarnatum-equiseti species complex</taxon>
    </lineage>
</organism>
<comment type="caution">
    <text evidence="2">The sequence shown here is derived from an EMBL/GenBank/DDBJ whole genome shotgun (WGS) entry which is preliminary data.</text>
</comment>
<feature type="compositionally biased region" description="Basic and acidic residues" evidence="1">
    <location>
        <begin position="25"/>
        <end position="35"/>
    </location>
</feature>
<evidence type="ECO:0000313" key="2">
    <source>
        <dbReference type="EMBL" id="KAJ4128845.1"/>
    </source>
</evidence>
<dbReference type="Proteomes" id="UP001152024">
    <property type="component" value="Unassembled WGS sequence"/>
</dbReference>
<dbReference type="EMBL" id="JAOQBH010000011">
    <property type="protein sequence ID" value="KAJ4128845.1"/>
    <property type="molecule type" value="Genomic_DNA"/>
</dbReference>
<name>A0ABQ8R809_FUSEQ</name>
<proteinExistence type="predicted"/>
<protein>
    <submittedName>
        <fullName evidence="2">Uncharacterized protein</fullName>
    </submittedName>
</protein>
<feature type="region of interest" description="Disordered" evidence="1">
    <location>
        <begin position="25"/>
        <end position="57"/>
    </location>
</feature>
<gene>
    <name evidence="2" type="ORF">NW768_007366</name>
</gene>
<reference evidence="2" key="1">
    <citation type="submission" date="2022-09" db="EMBL/GenBank/DDBJ databases">
        <title>Fusarium specimens isolated from Avocado Roots.</title>
        <authorList>
            <person name="Stajich J."/>
            <person name="Roper C."/>
            <person name="Heimlech-Rivalta G."/>
        </authorList>
    </citation>
    <scope>NUCLEOTIDE SEQUENCE</scope>
    <source>
        <strain evidence="2">CF00095</strain>
    </source>
</reference>
<evidence type="ECO:0000256" key="1">
    <source>
        <dbReference type="SAM" id="MobiDB-lite"/>
    </source>
</evidence>
<sequence length="57" mass="6364">MSDADQARLDQAKKSLVAAAKAVQKEKDDAKAQYEEEKEMGMVSENGSLSEWCENDR</sequence>
<evidence type="ECO:0000313" key="3">
    <source>
        <dbReference type="Proteomes" id="UP001152024"/>
    </source>
</evidence>
<keyword evidence="3" id="KW-1185">Reference proteome</keyword>